<evidence type="ECO:0000256" key="4">
    <source>
        <dbReference type="ARBA" id="ARBA00022837"/>
    </source>
</evidence>
<keyword evidence="7" id="KW-0472">Membrane</keyword>
<dbReference type="GO" id="GO:0005509">
    <property type="term" value="F:calcium ion binding"/>
    <property type="evidence" value="ECO:0007669"/>
    <property type="project" value="InterPro"/>
</dbReference>
<dbReference type="Gene3D" id="2.120.10.100">
    <property type="entry name" value="Apyrase"/>
    <property type="match status" value="1"/>
</dbReference>
<dbReference type="PANTHER" id="PTHR13023">
    <property type="entry name" value="APYRASE"/>
    <property type="match status" value="1"/>
</dbReference>
<comment type="similarity">
    <text evidence="5">Belongs to the apyrase family.</text>
</comment>
<evidence type="ECO:0000313" key="8">
    <source>
        <dbReference type="EMBL" id="OQS00353.1"/>
    </source>
</evidence>
<comment type="caution">
    <text evidence="8">The sequence shown here is derived from an EMBL/GenBank/DDBJ whole genome shotgun (WGS) entry which is preliminary data.</text>
</comment>
<dbReference type="Pfam" id="PF06079">
    <property type="entry name" value="Apyrase"/>
    <property type="match status" value="1"/>
</dbReference>
<dbReference type="Proteomes" id="UP000243217">
    <property type="component" value="Unassembled WGS sequence"/>
</dbReference>
<organism evidence="8 9">
    <name type="scientific">Thraustotheca clavata</name>
    <dbReference type="NCBI Taxonomy" id="74557"/>
    <lineage>
        <taxon>Eukaryota</taxon>
        <taxon>Sar</taxon>
        <taxon>Stramenopiles</taxon>
        <taxon>Oomycota</taxon>
        <taxon>Saprolegniomycetes</taxon>
        <taxon>Saprolegniales</taxon>
        <taxon>Achlyaceae</taxon>
        <taxon>Thraustotheca</taxon>
    </lineage>
</organism>
<keyword evidence="2 6" id="KW-0479">Metal-binding</keyword>
<evidence type="ECO:0000256" key="5">
    <source>
        <dbReference type="ARBA" id="ARBA00025738"/>
    </source>
</evidence>
<feature type="binding site" evidence="6">
    <location>
        <position position="161"/>
    </location>
    <ligand>
        <name>Ca(2+)</name>
        <dbReference type="ChEBI" id="CHEBI:29108"/>
    </ligand>
</feature>
<evidence type="ECO:0000313" key="9">
    <source>
        <dbReference type="Proteomes" id="UP000243217"/>
    </source>
</evidence>
<dbReference type="AlphaFoldDB" id="A0A1V9ZQR9"/>
<dbReference type="GO" id="GO:0030166">
    <property type="term" value="P:proteoglycan biosynthetic process"/>
    <property type="evidence" value="ECO:0007669"/>
    <property type="project" value="TreeGrafter"/>
</dbReference>
<evidence type="ECO:0000256" key="1">
    <source>
        <dbReference type="ARBA" id="ARBA00001913"/>
    </source>
</evidence>
<feature type="non-terminal residue" evidence="8">
    <location>
        <position position="180"/>
    </location>
</feature>
<dbReference type="STRING" id="74557.A0A1V9ZQR9"/>
<dbReference type="InterPro" id="IPR036258">
    <property type="entry name" value="Apyrase_sf"/>
</dbReference>
<sequence length="180" mass="20375">MLPILGFKQKRKPSYDGEGGMDILRWNDRRKLRYALLAVLGLALVLCIVTTVPATWNSSSSHFRRPSYTVSPPLVDYKHLPTSFEFGMVADLDKKSRVKGEAKPKFESIFQKAILKRHRDGSDGSRSTDELGTSSYSVVFRESETFSTPFNEAGRGFELSELAWFQGNLHSFDDRTGIIY</sequence>
<evidence type="ECO:0000256" key="6">
    <source>
        <dbReference type="PIRSR" id="PIRSR609283-1"/>
    </source>
</evidence>
<dbReference type="OrthoDB" id="25028at2759"/>
<dbReference type="EMBL" id="JNBS01001709">
    <property type="protein sequence ID" value="OQS00353.1"/>
    <property type="molecule type" value="Genomic_DNA"/>
</dbReference>
<reference evidence="8 9" key="1">
    <citation type="journal article" date="2014" name="Genome Biol. Evol.">
        <title>The secreted proteins of Achlya hypogyna and Thraustotheca clavata identify the ancestral oomycete secretome and reveal gene acquisitions by horizontal gene transfer.</title>
        <authorList>
            <person name="Misner I."/>
            <person name="Blouin N."/>
            <person name="Leonard G."/>
            <person name="Richards T.A."/>
            <person name="Lane C.E."/>
        </authorList>
    </citation>
    <scope>NUCLEOTIDE SEQUENCE [LARGE SCALE GENOMIC DNA]</scope>
    <source>
        <strain evidence="8 9">ATCC 34112</strain>
    </source>
</reference>
<dbReference type="GO" id="GO:0045134">
    <property type="term" value="F:UDP phosphatase activity"/>
    <property type="evidence" value="ECO:0007669"/>
    <property type="project" value="TreeGrafter"/>
</dbReference>
<name>A0A1V9ZQR9_9STRA</name>
<accession>A0A1V9ZQR9</accession>
<protein>
    <submittedName>
        <fullName evidence="8">Uncharacterized protein</fullName>
    </submittedName>
</protein>
<keyword evidence="4 6" id="KW-0106">Calcium</keyword>
<keyword evidence="3" id="KW-0378">Hydrolase</keyword>
<evidence type="ECO:0000256" key="2">
    <source>
        <dbReference type="ARBA" id="ARBA00022723"/>
    </source>
</evidence>
<gene>
    <name evidence="8" type="ORF">THRCLA_21695</name>
</gene>
<dbReference type="PANTHER" id="PTHR13023:SF3">
    <property type="entry name" value="SOLUBLE CALCIUM-ACTIVATED NUCLEOTIDASE 1"/>
    <property type="match status" value="1"/>
</dbReference>
<evidence type="ECO:0000256" key="7">
    <source>
        <dbReference type="SAM" id="Phobius"/>
    </source>
</evidence>
<keyword evidence="9" id="KW-1185">Reference proteome</keyword>
<evidence type="ECO:0000256" key="3">
    <source>
        <dbReference type="ARBA" id="ARBA00022801"/>
    </source>
</evidence>
<keyword evidence="7" id="KW-0812">Transmembrane</keyword>
<dbReference type="GO" id="GO:0004382">
    <property type="term" value="F:GDP phosphatase activity"/>
    <property type="evidence" value="ECO:0007669"/>
    <property type="project" value="TreeGrafter"/>
</dbReference>
<feature type="binding site" evidence="6">
    <location>
        <position position="160"/>
    </location>
    <ligand>
        <name>Ca(2+)</name>
        <dbReference type="ChEBI" id="CHEBI:29108"/>
    </ligand>
</feature>
<dbReference type="SUPFAM" id="SSF101887">
    <property type="entry name" value="Apyrase"/>
    <property type="match status" value="1"/>
</dbReference>
<proteinExistence type="inferred from homology"/>
<keyword evidence="7" id="KW-1133">Transmembrane helix</keyword>
<feature type="transmembrane region" description="Helical" evidence="7">
    <location>
        <begin position="34"/>
        <end position="56"/>
    </location>
</feature>
<comment type="cofactor">
    <cofactor evidence="1 6">
        <name>Ca(2+)</name>
        <dbReference type="ChEBI" id="CHEBI:29108"/>
    </cofactor>
</comment>
<dbReference type="InterPro" id="IPR009283">
    <property type="entry name" value="Apyrase"/>
</dbReference>